<dbReference type="Gene3D" id="3.10.580.10">
    <property type="entry name" value="CBS-domain"/>
    <property type="match status" value="2"/>
</dbReference>
<keyword evidence="7" id="KW-0325">Glycoprotein</keyword>
<evidence type="ECO:0000256" key="9">
    <source>
        <dbReference type="SAM" id="Phobius"/>
    </source>
</evidence>
<evidence type="ECO:0000313" key="11">
    <source>
        <dbReference type="EMBL" id="RYQ99253.1"/>
    </source>
</evidence>
<evidence type="ECO:0000256" key="8">
    <source>
        <dbReference type="PROSITE-ProRule" id="PRU01193"/>
    </source>
</evidence>
<evidence type="ECO:0000256" key="1">
    <source>
        <dbReference type="ARBA" id="ARBA00004141"/>
    </source>
</evidence>
<evidence type="ECO:0000256" key="7">
    <source>
        <dbReference type="ARBA" id="ARBA00023180"/>
    </source>
</evidence>
<comment type="caution">
    <text evidence="11">The sequence shown here is derived from an EMBL/GenBank/DDBJ whole genome shotgun (WGS) entry which is preliminary data.</text>
</comment>
<dbReference type="STRING" id="3818.A0A444YBG9"/>
<keyword evidence="2 8" id="KW-0812">Transmembrane</keyword>
<proteinExistence type="predicted"/>
<dbReference type="InterPro" id="IPR044751">
    <property type="entry name" value="Ion_transp-like_CBS"/>
</dbReference>
<name>A0A444YBG9_ARAHY</name>
<gene>
    <name evidence="11" type="ORF">Ahy_B07g087152</name>
</gene>
<evidence type="ECO:0000256" key="6">
    <source>
        <dbReference type="ARBA" id="ARBA00023136"/>
    </source>
</evidence>
<feature type="domain" description="CNNM transmembrane" evidence="10">
    <location>
        <begin position="34"/>
        <end position="216"/>
    </location>
</feature>
<evidence type="ECO:0000313" key="12">
    <source>
        <dbReference type="Proteomes" id="UP000289738"/>
    </source>
</evidence>
<dbReference type="GO" id="GO:0030026">
    <property type="term" value="P:intracellular manganese ion homeostasis"/>
    <property type="evidence" value="ECO:0007669"/>
    <property type="project" value="TreeGrafter"/>
</dbReference>
<keyword evidence="4 8" id="KW-1133">Transmembrane helix</keyword>
<dbReference type="InterPro" id="IPR046342">
    <property type="entry name" value="CBS_dom_sf"/>
</dbReference>
<dbReference type="CDD" id="cd04590">
    <property type="entry name" value="CBS_pair_CorC_HlyC_assoc"/>
    <property type="match status" value="1"/>
</dbReference>
<feature type="transmembrane region" description="Helical" evidence="9">
    <location>
        <begin position="149"/>
        <end position="172"/>
    </location>
</feature>
<feature type="transmembrane region" description="Helical" evidence="9">
    <location>
        <begin position="123"/>
        <end position="142"/>
    </location>
</feature>
<comment type="subcellular location">
    <subcellularLocation>
        <location evidence="1">Membrane</location>
        <topology evidence="1">Multi-pass membrane protein</topology>
    </subcellularLocation>
</comment>
<sequence>MVNLLSALMVTRMLTRDHPQVQAASALGSEIPFGDVWWFVYAGISCFLVLFAGIMSGLTLGLMSLGLVDLEILQRSGSPSEKKQAAVILPVVQKQHQLLVTLLLCNAAAMEALPIYLDKLFNQFVAIILSVTFVLFFGEVIPQAICSRYGLAVGANLAWLVRILMLICYPVAYPVGKVLDYLLGHNEALFRRAQLKALVSIHSQEAGKGGELTHDETTIISGALDLTEKTAEEAMTPIESTFSLDVNSKLDWEAMGKILARGHSRVPVYSGNPKNIIGLLLVKSLLTVRPETETPVSAVSIRRIPRVPSDMPLYDILNEFQKGSSHMAAVVKAKSKGKETPQIIEEKQEESTIFDRDSQLTTPLLQNQDDKLESVVVDIDKSSRSPSINKLTGLQRSDSKTNSLENIEEGEVIGIITLEDVFEELLQEEIVDETDEYVDVHKRIRVAAAAAASSVARAPSTRRLTGQRGAGLGFELSLREAKVNLGKLLRSLQRIMDPILQGNKKELCVKLSR</sequence>
<evidence type="ECO:0000256" key="2">
    <source>
        <dbReference type="ARBA" id="ARBA00022692"/>
    </source>
</evidence>
<dbReference type="EMBL" id="SDMP01000017">
    <property type="protein sequence ID" value="RYQ99253.1"/>
    <property type="molecule type" value="Genomic_DNA"/>
</dbReference>
<keyword evidence="6 8" id="KW-0472">Membrane</keyword>
<dbReference type="GO" id="GO:0016020">
    <property type="term" value="C:membrane"/>
    <property type="evidence" value="ECO:0007669"/>
    <property type="project" value="UniProtKB-SubCell"/>
</dbReference>
<dbReference type="Proteomes" id="UP000289738">
    <property type="component" value="Chromosome B07"/>
</dbReference>
<evidence type="ECO:0000259" key="10">
    <source>
        <dbReference type="PROSITE" id="PS51846"/>
    </source>
</evidence>
<evidence type="ECO:0000256" key="3">
    <source>
        <dbReference type="ARBA" id="ARBA00022737"/>
    </source>
</evidence>
<protein>
    <recommendedName>
        <fullName evidence="10">CNNM transmembrane domain-containing protein</fullName>
    </recommendedName>
</protein>
<dbReference type="AlphaFoldDB" id="A0A444YBG9"/>
<feature type="transmembrane region" description="Helical" evidence="9">
    <location>
        <begin position="39"/>
        <end position="68"/>
    </location>
</feature>
<evidence type="ECO:0000256" key="5">
    <source>
        <dbReference type="ARBA" id="ARBA00023122"/>
    </source>
</evidence>
<accession>A0A444YBG9</accession>
<dbReference type="Pfam" id="PF01595">
    <property type="entry name" value="CNNM"/>
    <property type="match status" value="1"/>
</dbReference>
<dbReference type="InterPro" id="IPR002550">
    <property type="entry name" value="CNNM"/>
</dbReference>
<dbReference type="FunFam" id="3.10.580.10:FF:000042">
    <property type="entry name" value="DUF21 domain-containing protein isoform A"/>
    <property type="match status" value="1"/>
</dbReference>
<dbReference type="SUPFAM" id="SSF54631">
    <property type="entry name" value="CBS-domain pair"/>
    <property type="match status" value="1"/>
</dbReference>
<dbReference type="FunFam" id="3.10.580.10:FF:000021">
    <property type="entry name" value="DUF21 domain-containing protein At4g14240-like"/>
    <property type="match status" value="1"/>
</dbReference>
<keyword evidence="3" id="KW-0677">Repeat</keyword>
<dbReference type="InterPro" id="IPR045095">
    <property type="entry name" value="ACDP"/>
</dbReference>
<dbReference type="GO" id="GO:0010960">
    <property type="term" value="P:magnesium ion homeostasis"/>
    <property type="evidence" value="ECO:0007669"/>
    <property type="project" value="InterPro"/>
</dbReference>
<organism evidence="11 12">
    <name type="scientific">Arachis hypogaea</name>
    <name type="common">Peanut</name>
    <dbReference type="NCBI Taxonomy" id="3818"/>
    <lineage>
        <taxon>Eukaryota</taxon>
        <taxon>Viridiplantae</taxon>
        <taxon>Streptophyta</taxon>
        <taxon>Embryophyta</taxon>
        <taxon>Tracheophyta</taxon>
        <taxon>Spermatophyta</taxon>
        <taxon>Magnoliopsida</taxon>
        <taxon>eudicotyledons</taxon>
        <taxon>Gunneridae</taxon>
        <taxon>Pentapetalae</taxon>
        <taxon>rosids</taxon>
        <taxon>fabids</taxon>
        <taxon>Fabales</taxon>
        <taxon>Fabaceae</taxon>
        <taxon>Papilionoideae</taxon>
        <taxon>50 kb inversion clade</taxon>
        <taxon>dalbergioids sensu lato</taxon>
        <taxon>Dalbergieae</taxon>
        <taxon>Pterocarpus clade</taxon>
        <taxon>Arachis</taxon>
    </lineage>
</organism>
<reference evidence="11 12" key="1">
    <citation type="submission" date="2019-01" db="EMBL/GenBank/DDBJ databases">
        <title>Sequencing of cultivated peanut Arachis hypogaea provides insights into genome evolution and oil improvement.</title>
        <authorList>
            <person name="Chen X."/>
        </authorList>
    </citation>
    <scope>NUCLEOTIDE SEQUENCE [LARGE SCALE GENOMIC DNA]</scope>
    <source>
        <strain evidence="12">cv. Fuhuasheng</strain>
        <tissue evidence="11">Leaves</tissue>
    </source>
</reference>
<dbReference type="PROSITE" id="PS51846">
    <property type="entry name" value="CNNM"/>
    <property type="match status" value="1"/>
</dbReference>
<keyword evidence="12" id="KW-1185">Reference proteome</keyword>
<dbReference type="PANTHER" id="PTHR12064">
    <property type="entry name" value="METAL TRANSPORTER CNNM"/>
    <property type="match status" value="1"/>
</dbReference>
<keyword evidence="5" id="KW-0129">CBS domain</keyword>
<dbReference type="PANTHER" id="PTHR12064:SF96">
    <property type="entry name" value="DUF21 DOMAIN PLANT PROTEIN"/>
    <property type="match status" value="1"/>
</dbReference>
<evidence type="ECO:0000256" key="4">
    <source>
        <dbReference type="ARBA" id="ARBA00022989"/>
    </source>
</evidence>
<dbReference type="GO" id="GO:0005737">
    <property type="term" value="C:cytoplasm"/>
    <property type="evidence" value="ECO:0007669"/>
    <property type="project" value="TreeGrafter"/>
</dbReference>